<dbReference type="EMBL" id="VSRR010001241">
    <property type="protein sequence ID" value="MPC23696.1"/>
    <property type="molecule type" value="Genomic_DNA"/>
</dbReference>
<evidence type="ECO:0000313" key="2">
    <source>
        <dbReference type="EMBL" id="MPC23696.1"/>
    </source>
</evidence>
<dbReference type="Proteomes" id="UP000324222">
    <property type="component" value="Unassembled WGS sequence"/>
</dbReference>
<proteinExistence type="predicted"/>
<evidence type="ECO:0000313" key="3">
    <source>
        <dbReference type="Proteomes" id="UP000324222"/>
    </source>
</evidence>
<dbReference type="AlphaFoldDB" id="A0A5B7DS16"/>
<evidence type="ECO:0000256" key="1">
    <source>
        <dbReference type="SAM" id="MobiDB-lite"/>
    </source>
</evidence>
<reference evidence="2 3" key="1">
    <citation type="submission" date="2019-05" db="EMBL/GenBank/DDBJ databases">
        <title>Another draft genome of Portunus trituberculatus and its Hox gene families provides insights of decapod evolution.</title>
        <authorList>
            <person name="Jeong J.-H."/>
            <person name="Song I."/>
            <person name="Kim S."/>
            <person name="Choi T."/>
            <person name="Kim D."/>
            <person name="Ryu S."/>
            <person name="Kim W."/>
        </authorList>
    </citation>
    <scope>NUCLEOTIDE SEQUENCE [LARGE SCALE GENOMIC DNA]</scope>
    <source>
        <tissue evidence="2">Muscle</tissue>
    </source>
</reference>
<comment type="caution">
    <text evidence="2">The sequence shown here is derived from an EMBL/GenBank/DDBJ whole genome shotgun (WGS) entry which is preliminary data.</text>
</comment>
<accession>A0A5B7DS16</accession>
<name>A0A5B7DS16_PORTR</name>
<keyword evidence="3" id="KW-1185">Reference proteome</keyword>
<feature type="region of interest" description="Disordered" evidence="1">
    <location>
        <begin position="31"/>
        <end position="126"/>
    </location>
</feature>
<sequence>MEGGDTNEDGVHFSVPWKLLEVASSSAWESTLNSDAPWCETKSPRNKDIWMQGKHKRKEKYRYTYQRYSNDLPTTRSNPRRHQQKHQSSRKCLPDHQESSKPLLDDPLSYNRPQLHNLLGNATHHH</sequence>
<gene>
    <name evidence="2" type="ORF">E2C01_016756</name>
</gene>
<feature type="compositionally biased region" description="Basic residues" evidence="1">
    <location>
        <begin position="78"/>
        <end position="89"/>
    </location>
</feature>
<protein>
    <submittedName>
        <fullName evidence="2">Uncharacterized protein</fullName>
    </submittedName>
</protein>
<feature type="compositionally biased region" description="Polar residues" evidence="1">
    <location>
        <begin position="66"/>
        <end position="77"/>
    </location>
</feature>
<organism evidence="2 3">
    <name type="scientific">Portunus trituberculatus</name>
    <name type="common">Swimming crab</name>
    <name type="synonym">Neptunus trituberculatus</name>
    <dbReference type="NCBI Taxonomy" id="210409"/>
    <lineage>
        <taxon>Eukaryota</taxon>
        <taxon>Metazoa</taxon>
        <taxon>Ecdysozoa</taxon>
        <taxon>Arthropoda</taxon>
        <taxon>Crustacea</taxon>
        <taxon>Multicrustacea</taxon>
        <taxon>Malacostraca</taxon>
        <taxon>Eumalacostraca</taxon>
        <taxon>Eucarida</taxon>
        <taxon>Decapoda</taxon>
        <taxon>Pleocyemata</taxon>
        <taxon>Brachyura</taxon>
        <taxon>Eubrachyura</taxon>
        <taxon>Portunoidea</taxon>
        <taxon>Portunidae</taxon>
        <taxon>Portuninae</taxon>
        <taxon>Portunus</taxon>
    </lineage>
</organism>